<evidence type="ECO:0000256" key="2">
    <source>
        <dbReference type="SAM" id="MobiDB-lite"/>
    </source>
</evidence>
<dbReference type="AlphaFoldDB" id="A0ABD0LSI0"/>
<dbReference type="Proteomes" id="UP001519460">
    <property type="component" value="Unassembled WGS sequence"/>
</dbReference>
<name>A0ABD0LSI0_9CAEN</name>
<dbReference type="PANTHER" id="PTHR12356">
    <property type="entry name" value="NUCLEAR MOVEMENT PROTEIN NUDC"/>
    <property type="match status" value="1"/>
</dbReference>
<feature type="compositionally biased region" description="Gly residues" evidence="2">
    <location>
        <begin position="158"/>
        <end position="172"/>
    </location>
</feature>
<sequence>MASMEEKYDTALIGILQNEGQIAKFLDVFLGFLYRRTDFYRIMKSENDKLGFPPGVAMKLLVNIFKKYEALAAQDEVKRQKLLQERERQTESTAKGDASSKASVPTQTPSPPTEVVKPLEPASPHVASTPQASTVGEEQNAGATATAAVATQPSPGSSGVGGELNEGTGSGAGQEDDGQERLQKMYQANPESYNGAVRENYSWSQSITDTDVRVTVPKSVVKGKDVQVDISKKRLCVRYRGPDGEWQEGVNLEKKEERWWEAVFVDEPKINTRKIDCSRPITDLDDEAQAKIEEMMYNEHRKRLGLPQSHEQKTMDILKQAWDAEGSPFKGRPFDPSAISVDPSGVIKMK</sequence>
<dbReference type="PANTHER" id="PTHR12356:SF19">
    <property type="entry name" value="NUDC DOMAIN-CONTAINING PROTEIN 3"/>
    <property type="match status" value="1"/>
</dbReference>
<feature type="domain" description="CS" evidence="3">
    <location>
        <begin position="196"/>
        <end position="305"/>
    </location>
</feature>
<dbReference type="InterPro" id="IPR007052">
    <property type="entry name" value="CS_dom"/>
</dbReference>
<evidence type="ECO:0000313" key="4">
    <source>
        <dbReference type="EMBL" id="KAK7502002.1"/>
    </source>
</evidence>
<proteinExistence type="predicted"/>
<dbReference type="InterPro" id="IPR037898">
    <property type="entry name" value="NudC_fam"/>
</dbReference>
<organism evidence="4 5">
    <name type="scientific">Batillaria attramentaria</name>
    <dbReference type="NCBI Taxonomy" id="370345"/>
    <lineage>
        <taxon>Eukaryota</taxon>
        <taxon>Metazoa</taxon>
        <taxon>Spiralia</taxon>
        <taxon>Lophotrochozoa</taxon>
        <taxon>Mollusca</taxon>
        <taxon>Gastropoda</taxon>
        <taxon>Caenogastropoda</taxon>
        <taxon>Sorbeoconcha</taxon>
        <taxon>Cerithioidea</taxon>
        <taxon>Batillariidae</taxon>
        <taxon>Batillaria</taxon>
    </lineage>
</organism>
<protein>
    <recommendedName>
        <fullName evidence="3">CS domain-containing protein</fullName>
    </recommendedName>
</protein>
<reference evidence="4 5" key="1">
    <citation type="journal article" date="2023" name="Sci. Data">
        <title>Genome assembly of the Korean intertidal mud-creeper Batillaria attramentaria.</title>
        <authorList>
            <person name="Patra A.K."/>
            <person name="Ho P.T."/>
            <person name="Jun S."/>
            <person name="Lee S.J."/>
            <person name="Kim Y."/>
            <person name="Won Y.J."/>
        </authorList>
    </citation>
    <scope>NUCLEOTIDE SEQUENCE [LARGE SCALE GENOMIC DNA]</scope>
    <source>
        <strain evidence="4">Wonlab-2016</strain>
    </source>
</reference>
<keyword evidence="1" id="KW-0597">Phosphoprotein</keyword>
<dbReference type="InterPro" id="IPR025934">
    <property type="entry name" value="NudC_N_dom"/>
</dbReference>
<evidence type="ECO:0000256" key="1">
    <source>
        <dbReference type="ARBA" id="ARBA00022553"/>
    </source>
</evidence>
<feature type="compositionally biased region" description="Polar residues" evidence="2">
    <location>
        <begin position="126"/>
        <end position="137"/>
    </location>
</feature>
<feature type="region of interest" description="Disordered" evidence="2">
    <location>
        <begin position="84"/>
        <end position="179"/>
    </location>
</feature>
<evidence type="ECO:0000313" key="5">
    <source>
        <dbReference type="Proteomes" id="UP001519460"/>
    </source>
</evidence>
<dbReference type="EMBL" id="JACVVK020000028">
    <property type="protein sequence ID" value="KAK7502002.1"/>
    <property type="molecule type" value="Genomic_DNA"/>
</dbReference>
<comment type="caution">
    <text evidence="4">The sequence shown here is derived from an EMBL/GenBank/DDBJ whole genome shotgun (WGS) entry which is preliminary data.</text>
</comment>
<dbReference type="Pfam" id="PF14050">
    <property type="entry name" value="Nudc_N"/>
    <property type="match status" value="1"/>
</dbReference>
<dbReference type="PROSITE" id="PS51203">
    <property type="entry name" value="CS"/>
    <property type="match status" value="1"/>
</dbReference>
<feature type="compositionally biased region" description="Low complexity" evidence="2">
    <location>
        <begin position="141"/>
        <end position="151"/>
    </location>
</feature>
<accession>A0ABD0LSI0</accession>
<feature type="region of interest" description="Disordered" evidence="2">
    <location>
        <begin position="328"/>
        <end position="350"/>
    </location>
</feature>
<keyword evidence="5" id="KW-1185">Reference proteome</keyword>
<dbReference type="Pfam" id="PF04969">
    <property type="entry name" value="CS"/>
    <property type="match status" value="1"/>
</dbReference>
<evidence type="ECO:0000259" key="3">
    <source>
        <dbReference type="PROSITE" id="PS51203"/>
    </source>
</evidence>
<gene>
    <name evidence="4" type="ORF">BaRGS_00006754</name>
</gene>
<dbReference type="Gene3D" id="2.60.40.790">
    <property type="match status" value="2"/>
</dbReference>
<dbReference type="InterPro" id="IPR008978">
    <property type="entry name" value="HSP20-like_chaperone"/>
</dbReference>
<dbReference type="SUPFAM" id="SSF49764">
    <property type="entry name" value="HSP20-like chaperones"/>
    <property type="match status" value="1"/>
</dbReference>